<keyword evidence="2" id="KW-1185">Reference proteome</keyword>
<dbReference type="Proteomes" id="UP001595445">
    <property type="component" value="Unassembled WGS sequence"/>
</dbReference>
<dbReference type="Gene3D" id="3.40.50.300">
    <property type="entry name" value="P-loop containing nucleotide triphosphate hydrolases"/>
    <property type="match status" value="1"/>
</dbReference>
<reference evidence="2" key="1">
    <citation type="journal article" date="2019" name="Int. J. Syst. Evol. Microbiol.">
        <title>The Global Catalogue of Microorganisms (GCM) 10K type strain sequencing project: providing services to taxonomists for standard genome sequencing and annotation.</title>
        <authorList>
            <consortium name="The Broad Institute Genomics Platform"/>
            <consortium name="The Broad Institute Genome Sequencing Center for Infectious Disease"/>
            <person name="Wu L."/>
            <person name="Ma J."/>
        </authorList>
    </citation>
    <scope>NUCLEOTIDE SEQUENCE [LARGE SCALE GENOMIC DNA]</scope>
    <source>
        <strain evidence="2">KCTC 62102</strain>
    </source>
</reference>
<evidence type="ECO:0000313" key="1">
    <source>
        <dbReference type="EMBL" id="MFC3088055.1"/>
    </source>
</evidence>
<organism evidence="1 2">
    <name type="scientific">Tabrizicola soli</name>
    <dbReference type="NCBI Taxonomy" id="2185115"/>
    <lineage>
        <taxon>Bacteria</taxon>
        <taxon>Pseudomonadati</taxon>
        <taxon>Pseudomonadota</taxon>
        <taxon>Alphaproteobacteria</taxon>
        <taxon>Rhodobacterales</taxon>
        <taxon>Paracoccaceae</taxon>
        <taxon>Tabrizicola</taxon>
    </lineage>
</organism>
<evidence type="ECO:0000313" key="2">
    <source>
        <dbReference type="Proteomes" id="UP001595445"/>
    </source>
</evidence>
<dbReference type="EMBL" id="JBHRSM010000047">
    <property type="protein sequence ID" value="MFC3088055.1"/>
    <property type="molecule type" value="Genomic_DNA"/>
</dbReference>
<name>A0ABV7DZ28_9RHOB</name>
<dbReference type="RefSeq" id="WP_197647565.1">
    <property type="nucleotide sequence ID" value="NZ_JAEACP010000032.1"/>
</dbReference>
<proteinExistence type="predicted"/>
<protein>
    <recommendedName>
        <fullName evidence="3">Sulfotransferase family protein</fullName>
    </recommendedName>
</protein>
<dbReference type="InterPro" id="IPR027417">
    <property type="entry name" value="P-loop_NTPase"/>
</dbReference>
<dbReference type="SUPFAM" id="SSF52540">
    <property type="entry name" value="P-loop containing nucleoside triphosphate hydrolases"/>
    <property type="match status" value="1"/>
</dbReference>
<gene>
    <name evidence="1" type="ORF">ACFOD6_18600</name>
</gene>
<sequence length="361" mass="40555">MTEVKPPYLQEIILHIGMHKTGSTAIQSALAGYDRDGARYADLGRANHSVPLMFAFDRETTCETSSWIKHFGFTRDLCSRLASNAHVALDRELSLDRRMLIFSGEALSVWSEQAVLALAHRLHGCAEIIRVIAYVRDPVDYANAIVQQRVKTRAPLLPLPSRYQQSLGAYMTAFGHDQVHLRRYDRSHFLHGSVVADFAGQIRIAGVEHNIQSNEAASFDAIRLLHLLARHIPIPVGHPRLVQGWQRLCDWIQTALPGPTLRLPDDLARSLVTRDDIAWLDQTFAIRFDSEGHPDMPTPDEALDAAIRSFLLDGVEDLRDRLAGAMRRCAIPFDHGDSALNLMSRAYTYFVFDAEPTDGRK</sequence>
<comment type="caution">
    <text evidence="1">The sequence shown here is derived from an EMBL/GenBank/DDBJ whole genome shotgun (WGS) entry which is preliminary data.</text>
</comment>
<evidence type="ECO:0008006" key="3">
    <source>
        <dbReference type="Google" id="ProtNLM"/>
    </source>
</evidence>
<accession>A0ABV7DZ28</accession>